<dbReference type="InterPro" id="IPR002937">
    <property type="entry name" value="Amino_oxidase"/>
</dbReference>
<evidence type="ECO:0000259" key="4">
    <source>
        <dbReference type="Pfam" id="PF01593"/>
    </source>
</evidence>
<proteinExistence type="predicted"/>
<dbReference type="EMBL" id="MFKW01000017">
    <property type="protein sequence ID" value="OGG51755.1"/>
    <property type="molecule type" value="Genomic_DNA"/>
</dbReference>
<evidence type="ECO:0000256" key="1">
    <source>
        <dbReference type="ARBA" id="ARBA00037217"/>
    </source>
</evidence>
<name>A0A1F6CRJ8_9BACT</name>
<evidence type="ECO:0000313" key="6">
    <source>
        <dbReference type="Proteomes" id="UP000176445"/>
    </source>
</evidence>
<dbReference type="PANTHER" id="PTHR10668:SF103">
    <property type="entry name" value="PYRIDINE NUCLEOTIDE-DISULFIDE OXIDOREDUCTASE DOMAIN-CONTAINING PROTEIN 2"/>
    <property type="match status" value="1"/>
</dbReference>
<comment type="function">
    <text evidence="1">Probable oxidoreductase that may play a role as regulator of mitochondrial function.</text>
</comment>
<dbReference type="InterPro" id="IPR036188">
    <property type="entry name" value="FAD/NAD-bd_sf"/>
</dbReference>
<protein>
    <recommendedName>
        <fullName evidence="3">Pyridine nucleotide-disulfide oxidoreductase domain-containing protein 2</fullName>
    </recommendedName>
</protein>
<evidence type="ECO:0000256" key="3">
    <source>
        <dbReference type="ARBA" id="ARBA00040298"/>
    </source>
</evidence>
<accession>A0A1F6CRJ8</accession>
<dbReference type="PANTHER" id="PTHR10668">
    <property type="entry name" value="PHYTOENE DEHYDROGENASE"/>
    <property type="match status" value="1"/>
</dbReference>
<dbReference type="GO" id="GO:0016491">
    <property type="term" value="F:oxidoreductase activity"/>
    <property type="evidence" value="ECO:0007669"/>
    <property type="project" value="InterPro"/>
</dbReference>
<comment type="caution">
    <text evidence="5">The sequence shown here is derived from an EMBL/GenBank/DDBJ whole genome shotgun (WGS) entry which is preliminary data.</text>
</comment>
<feature type="domain" description="Amine oxidase" evidence="4">
    <location>
        <begin position="18"/>
        <end position="351"/>
    </location>
</feature>
<dbReference type="Proteomes" id="UP000176445">
    <property type="component" value="Unassembled WGS sequence"/>
</dbReference>
<dbReference type="Gene3D" id="3.50.50.60">
    <property type="entry name" value="FAD/NAD(P)-binding domain"/>
    <property type="match status" value="1"/>
</dbReference>
<dbReference type="AlphaFoldDB" id="A0A1F6CRJ8"/>
<reference evidence="5 6" key="1">
    <citation type="journal article" date="2016" name="Nat. Commun.">
        <title>Thousands of microbial genomes shed light on interconnected biogeochemical processes in an aquifer system.</title>
        <authorList>
            <person name="Anantharaman K."/>
            <person name="Brown C.T."/>
            <person name="Hug L.A."/>
            <person name="Sharon I."/>
            <person name="Castelle C.J."/>
            <person name="Probst A.J."/>
            <person name="Thomas B.C."/>
            <person name="Singh A."/>
            <person name="Wilkins M.J."/>
            <person name="Karaoz U."/>
            <person name="Brodie E.L."/>
            <person name="Williams K.H."/>
            <person name="Hubbard S.S."/>
            <person name="Banfield J.F."/>
        </authorList>
    </citation>
    <scope>NUCLEOTIDE SEQUENCE [LARGE SCALE GENOMIC DNA]</scope>
</reference>
<sequence>MEQNSNKKVVIVGAGINGLVAANYLARAGFDVTALERKARAGGACCSVTRVIDGVPYEYPQGASVLGMMQDFVFEETGLSKKVKIHEPSHPSIFYSKDGVACLMWSDPDQFEAEMREKFGETGQAKQFLLDMGLVVSFLQQGYRDAVVPTVKSAETTLGKELTALWITGSARSLLDHYLTAEATKIAFGISVVESGPVSFDSPYSAFSIPLMSSGSIFGGAWGYVQGGIWQIPLALDAINAELGVKRIFNARVMKLNRERKEITYDQNGEEATLTADYIIFATDPLTAARIAGEKEIEERITKQKILGAGGKLVMLFRKPVKWKGDTGMPEFDHALRDLPQVSTLDEFEERAQAAANGADFAAGNIEVYSEGLADLAMGGGRPYDIVSVYLGALGARKSGIELPQVKKQIADLVLQQAENPEDLIDTILETPRDLMNWFFFPGGNIDHMELAEGQTFADRTYSADPANNFYQFGSDPGIFYCAAGTYPCGSVAGTSGYMCAKQLIRKIQ</sequence>
<comment type="subunit">
    <text evidence="2">Interacts with COX5B; this interaction may contribute to localize PYROXD2 to the inner face of the inner mitochondrial membrane.</text>
</comment>
<evidence type="ECO:0000313" key="5">
    <source>
        <dbReference type="EMBL" id="OGG51755.1"/>
    </source>
</evidence>
<dbReference type="SUPFAM" id="SSF51905">
    <property type="entry name" value="FAD/NAD(P)-binding domain"/>
    <property type="match status" value="1"/>
</dbReference>
<evidence type="ECO:0000256" key="2">
    <source>
        <dbReference type="ARBA" id="ARBA00038825"/>
    </source>
</evidence>
<organism evidence="5 6">
    <name type="scientific">Candidatus Kaiserbacteria bacterium RIFCSPHIGHO2_01_FULL_54_36b</name>
    <dbReference type="NCBI Taxonomy" id="1798483"/>
    <lineage>
        <taxon>Bacteria</taxon>
        <taxon>Candidatus Kaiseribacteriota</taxon>
    </lineage>
</organism>
<gene>
    <name evidence="5" type="ORF">A2704_07060</name>
</gene>
<dbReference type="Pfam" id="PF01593">
    <property type="entry name" value="Amino_oxidase"/>
    <property type="match status" value="1"/>
</dbReference>